<comment type="caution">
    <text evidence="1">The sequence shown here is derived from an EMBL/GenBank/DDBJ whole genome shotgun (WGS) entry which is preliminary data.</text>
</comment>
<reference evidence="2" key="1">
    <citation type="journal article" date="2019" name="Int. J. Syst. Evol. Microbiol.">
        <title>The Global Catalogue of Microorganisms (GCM) 10K type strain sequencing project: providing services to taxonomists for standard genome sequencing and annotation.</title>
        <authorList>
            <consortium name="The Broad Institute Genomics Platform"/>
            <consortium name="The Broad Institute Genome Sequencing Center for Infectious Disease"/>
            <person name="Wu L."/>
            <person name="Ma J."/>
        </authorList>
    </citation>
    <scope>NUCLEOTIDE SEQUENCE [LARGE SCALE GENOMIC DNA]</scope>
    <source>
        <strain evidence="2">CCUG 62974</strain>
    </source>
</reference>
<evidence type="ECO:0000313" key="2">
    <source>
        <dbReference type="Proteomes" id="UP001597024"/>
    </source>
</evidence>
<protein>
    <submittedName>
        <fullName evidence="1">Uncharacterized protein</fullName>
    </submittedName>
</protein>
<organism evidence="1 2">
    <name type="scientific">Streptosporangium algeriense</name>
    <dbReference type="NCBI Taxonomy" id="1682748"/>
    <lineage>
        <taxon>Bacteria</taxon>
        <taxon>Bacillati</taxon>
        <taxon>Actinomycetota</taxon>
        <taxon>Actinomycetes</taxon>
        <taxon>Streptosporangiales</taxon>
        <taxon>Streptosporangiaceae</taxon>
        <taxon>Streptosporangium</taxon>
    </lineage>
</organism>
<dbReference type="Proteomes" id="UP001597024">
    <property type="component" value="Unassembled WGS sequence"/>
</dbReference>
<gene>
    <name evidence="1" type="ORF">ACFQ08_25705</name>
</gene>
<sequence length="62" mass="6631">AGAQPRTVRRYVTALRDMDIPVEPVREVEDEPAAGGVRVLVRRGEADLAPARLADHGDAVGL</sequence>
<dbReference type="EMBL" id="JBHTHX010001125">
    <property type="protein sequence ID" value="MFD0887950.1"/>
    <property type="molecule type" value="Genomic_DNA"/>
</dbReference>
<feature type="non-terminal residue" evidence="1">
    <location>
        <position position="1"/>
    </location>
</feature>
<proteinExistence type="predicted"/>
<name>A0ABW3DVT3_9ACTN</name>
<keyword evidence="2" id="KW-1185">Reference proteome</keyword>
<evidence type="ECO:0000313" key="1">
    <source>
        <dbReference type="EMBL" id="MFD0887950.1"/>
    </source>
</evidence>
<accession>A0ABW3DVT3</accession>